<dbReference type="Gene3D" id="1.10.10.10">
    <property type="entry name" value="Winged helix-like DNA-binding domain superfamily/Winged helix DNA-binding domain"/>
    <property type="match status" value="1"/>
</dbReference>
<dbReference type="Proteomes" id="UP000067444">
    <property type="component" value="Chromosome"/>
</dbReference>
<dbReference type="Gene3D" id="3.30.70.920">
    <property type="match status" value="1"/>
</dbReference>
<keyword evidence="2" id="KW-1185">Reference proteome</keyword>
<dbReference type="PANTHER" id="PTHR30154:SF34">
    <property type="entry name" value="TRANSCRIPTIONAL REGULATOR AZLB"/>
    <property type="match status" value="1"/>
</dbReference>
<dbReference type="SMART" id="SM00344">
    <property type="entry name" value="HTH_ASNC"/>
    <property type="match status" value="1"/>
</dbReference>
<dbReference type="SUPFAM" id="SSF54909">
    <property type="entry name" value="Dimeric alpha+beta barrel"/>
    <property type="match status" value="1"/>
</dbReference>
<dbReference type="PROSITE" id="PS50956">
    <property type="entry name" value="HTH_ASNC_2"/>
    <property type="match status" value="1"/>
</dbReference>
<dbReference type="PANTHER" id="PTHR30154">
    <property type="entry name" value="LEUCINE-RESPONSIVE REGULATORY PROTEIN"/>
    <property type="match status" value="1"/>
</dbReference>
<dbReference type="AlphaFoldDB" id="A0A0K0Y5C3"/>
<dbReference type="PATRIC" id="fig|1458307.3.peg.1537"/>
<accession>A0A0K0Y5C3</accession>
<dbReference type="Pfam" id="PF13404">
    <property type="entry name" value="HTH_AsnC-type"/>
    <property type="match status" value="1"/>
</dbReference>
<dbReference type="Pfam" id="PF01037">
    <property type="entry name" value="AsnC_trans_reg"/>
    <property type="match status" value="1"/>
</dbReference>
<dbReference type="GO" id="GO:0005829">
    <property type="term" value="C:cytosol"/>
    <property type="evidence" value="ECO:0007669"/>
    <property type="project" value="TreeGrafter"/>
</dbReference>
<dbReference type="InterPro" id="IPR019887">
    <property type="entry name" value="Tscrpt_reg_AsnC/Lrp_C"/>
</dbReference>
<evidence type="ECO:0000313" key="2">
    <source>
        <dbReference type="Proteomes" id="UP000067444"/>
    </source>
</evidence>
<dbReference type="InterPro" id="IPR036390">
    <property type="entry name" value="WH_DNA-bd_sf"/>
</dbReference>
<dbReference type="KEGG" id="otm:OSB_15200"/>
<dbReference type="InterPro" id="IPR000485">
    <property type="entry name" value="AsnC-type_HTH_dom"/>
</dbReference>
<dbReference type="InterPro" id="IPR036388">
    <property type="entry name" value="WH-like_DNA-bd_sf"/>
</dbReference>
<protein>
    <submittedName>
        <fullName evidence="1">DNA-binding transcriptional regulator AsnC</fullName>
    </submittedName>
</protein>
<keyword evidence="1" id="KW-0238">DNA-binding</keyword>
<evidence type="ECO:0000313" key="1">
    <source>
        <dbReference type="EMBL" id="AKS46071.1"/>
    </source>
</evidence>
<organism evidence="1 2">
    <name type="scientific">Octadecabacter temperatus</name>
    <dbReference type="NCBI Taxonomy" id="1458307"/>
    <lineage>
        <taxon>Bacteria</taxon>
        <taxon>Pseudomonadati</taxon>
        <taxon>Pseudomonadota</taxon>
        <taxon>Alphaproteobacteria</taxon>
        <taxon>Rhodobacterales</taxon>
        <taxon>Roseobacteraceae</taxon>
        <taxon>Octadecabacter</taxon>
    </lineage>
</organism>
<dbReference type="InterPro" id="IPR011008">
    <property type="entry name" value="Dimeric_a/b-barrel"/>
</dbReference>
<dbReference type="EMBL" id="CP012160">
    <property type="protein sequence ID" value="AKS46071.1"/>
    <property type="molecule type" value="Genomic_DNA"/>
</dbReference>
<dbReference type="GO" id="GO:0043565">
    <property type="term" value="F:sequence-specific DNA binding"/>
    <property type="evidence" value="ECO:0007669"/>
    <property type="project" value="InterPro"/>
</dbReference>
<gene>
    <name evidence="1" type="ORF">OSB_15200</name>
</gene>
<proteinExistence type="predicted"/>
<dbReference type="PRINTS" id="PR00033">
    <property type="entry name" value="HTHASNC"/>
</dbReference>
<name>A0A0K0Y5C3_9RHOB</name>
<reference evidence="1 2" key="1">
    <citation type="journal article" date="2015" name="Genome Announc.">
        <title>Closed Genome Sequence of Octadecabacter temperatus SB1, the First Mesophilic Species of the Genus Octadecabacter.</title>
        <authorList>
            <person name="Voget S."/>
            <person name="Billerbeck S."/>
            <person name="Simon M."/>
            <person name="Daniel R."/>
        </authorList>
    </citation>
    <scope>NUCLEOTIDE SEQUENCE [LARGE SCALE GENOMIC DNA]</scope>
    <source>
        <strain evidence="1 2">SB1</strain>
    </source>
</reference>
<dbReference type="GO" id="GO:0043200">
    <property type="term" value="P:response to amino acid"/>
    <property type="evidence" value="ECO:0007669"/>
    <property type="project" value="TreeGrafter"/>
</dbReference>
<dbReference type="InterPro" id="IPR019888">
    <property type="entry name" value="Tscrpt_reg_AsnC-like"/>
</dbReference>
<dbReference type="STRING" id="1458307.OSB_15200"/>
<sequence>MLDELDSRLVQALKRDGRAAVSDLSADLGVTRATVKARMDRLRASGEIAGFTVQTRSDVAAHSVRGLMMLGIEGRGTDKVMRALLGMVEVQAVHSTNGTWDLIVEIGTETLDVLDAVLFRIRRMDGVTRSETSLLLSTRRAGR</sequence>
<dbReference type="SUPFAM" id="SSF46785">
    <property type="entry name" value="Winged helix' DNA-binding domain"/>
    <property type="match status" value="1"/>
</dbReference>